<sequence length="401" mass="42471">MARKRTATRMLAKQAGSERKQGEVESKFGEIVSLSGRKEEPVGLGSALGPLNWTEGGGDLMSDSPSGDVVEKVLFSGKVLATVRWLESGSSAVVGSSEGEPGEDFVRVYEDGNNGIDLKHECVHPGKVFDLEVTIGDRNSVLCASSDGMVRLYLNSKSAMERVGGFPQGEAAAGVAALSERTAAGAGSEGSIAVMDIETGVASAERAGGDGIGIRAASRLTSDDFATAGISGFVSLWDCRQGLSAPSQRLRYPRSRAALLCIDADRAQTHYVFCGTDMGEVVCWDRRKEEFPVSSTAPHNGQVWDVRVMNSRPGMLLSCGEDGSVLSWDFLQAAQRGVGAEEYWTAEMTAAELKQLALGKTLGVNAVDVHAKGDLVAYVTDSSTLCFTSLTNSERLAPIEE</sequence>
<proteinExistence type="predicted"/>
<keyword evidence="3" id="KW-0677">Repeat</keyword>
<dbReference type="EMBL" id="JAMWBK010000005">
    <property type="protein sequence ID" value="KAJ8904590.1"/>
    <property type="molecule type" value="Genomic_DNA"/>
</dbReference>
<dbReference type="PANTHER" id="PTHR22652">
    <property type="entry name" value="NUCLEOPORIN NUP43"/>
    <property type="match status" value="1"/>
</dbReference>
<feature type="region of interest" description="Disordered" evidence="5">
    <location>
        <begin position="1"/>
        <end position="24"/>
    </location>
</feature>
<comment type="subcellular location">
    <subcellularLocation>
        <location evidence="1">Nucleus</location>
    </subcellularLocation>
</comment>
<gene>
    <name evidence="6" type="ORF">NDN08_001108</name>
</gene>
<protein>
    <recommendedName>
        <fullName evidence="8">Anaphase-promoting complex subunit 4 WD40 domain-containing protein</fullName>
    </recommendedName>
</protein>
<dbReference type="InterPro" id="IPR036322">
    <property type="entry name" value="WD40_repeat_dom_sf"/>
</dbReference>
<evidence type="ECO:0000313" key="7">
    <source>
        <dbReference type="Proteomes" id="UP001157974"/>
    </source>
</evidence>
<dbReference type="GO" id="GO:0031080">
    <property type="term" value="C:nuclear pore outer ring"/>
    <property type="evidence" value="ECO:0007669"/>
    <property type="project" value="TreeGrafter"/>
</dbReference>
<keyword evidence="7" id="KW-1185">Reference proteome</keyword>
<evidence type="ECO:0000256" key="3">
    <source>
        <dbReference type="ARBA" id="ARBA00022737"/>
    </source>
</evidence>
<reference evidence="6 7" key="1">
    <citation type="journal article" date="2023" name="Nat. Commun.">
        <title>Origin of minicircular mitochondrial genomes in red algae.</title>
        <authorList>
            <person name="Lee Y."/>
            <person name="Cho C.H."/>
            <person name="Lee Y.M."/>
            <person name="Park S.I."/>
            <person name="Yang J.H."/>
            <person name="West J.A."/>
            <person name="Bhattacharya D."/>
            <person name="Yoon H.S."/>
        </authorList>
    </citation>
    <scope>NUCLEOTIDE SEQUENCE [LARGE SCALE GENOMIC DNA]</scope>
    <source>
        <strain evidence="6 7">CCMP1338</strain>
        <tissue evidence="6">Whole cell</tissue>
    </source>
</reference>
<organism evidence="6 7">
    <name type="scientific">Rhodosorus marinus</name>
    <dbReference type="NCBI Taxonomy" id="101924"/>
    <lineage>
        <taxon>Eukaryota</taxon>
        <taxon>Rhodophyta</taxon>
        <taxon>Stylonematophyceae</taxon>
        <taxon>Stylonematales</taxon>
        <taxon>Stylonemataceae</taxon>
        <taxon>Rhodosorus</taxon>
    </lineage>
</organism>
<evidence type="ECO:0000256" key="5">
    <source>
        <dbReference type="SAM" id="MobiDB-lite"/>
    </source>
</evidence>
<dbReference type="SUPFAM" id="SSF50978">
    <property type="entry name" value="WD40 repeat-like"/>
    <property type="match status" value="1"/>
</dbReference>
<dbReference type="Proteomes" id="UP001157974">
    <property type="component" value="Unassembled WGS sequence"/>
</dbReference>
<comment type="caution">
    <text evidence="6">The sequence shown here is derived from an EMBL/GenBank/DDBJ whole genome shotgun (WGS) entry which is preliminary data.</text>
</comment>
<evidence type="ECO:0000313" key="6">
    <source>
        <dbReference type="EMBL" id="KAJ8904590.1"/>
    </source>
</evidence>
<dbReference type="InterPro" id="IPR015943">
    <property type="entry name" value="WD40/YVTN_repeat-like_dom_sf"/>
</dbReference>
<dbReference type="Gene3D" id="2.130.10.10">
    <property type="entry name" value="YVTN repeat-like/Quinoprotein amine dehydrogenase"/>
    <property type="match status" value="1"/>
</dbReference>
<keyword evidence="2" id="KW-0853">WD repeat</keyword>
<evidence type="ECO:0008006" key="8">
    <source>
        <dbReference type="Google" id="ProtNLM"/>
    </source>
</evidence>
<evidence type="ECO:0000256" key="4">
    <source>
        <dbReference type="ARBA" id="ARBA00023242"/>
    </source>
</evidence>
<dbReference type="PANTHER" id="PTHR22652:SF0">
    <property type="entry name" value="NUCLEOPORIN NUP43"/>
    <property type="match status" value="1"/>
</dbReference>
<dbReference type="AlphaFoldDB" id="A0AAV8UPX2"/>
<evidence type="ECO:0000256" key="2">
    <source>
        <dbReference type="ARBA" id="ARBA00022574"/>
    </source>
</evidence>
<dbReference type="SMART" id="SM00320">
    <property type="entry name" value="WD40"/>
    <property type="match status" value="4"/>
</dbReference>
<name>A0AAV8UPX2_9RHOD</name>
<dbReference type="InterPro" id="IPR001680">
    <property type="entry name" value="WD40_rpt"/>
</dbReference>
<accession>A0AAV8UPX2</accession>
<evidence type="ECO:0000256" key="1">
    <source>
        <dbReference type="ARBA" id="ARBA00004123"/>
    </source>
</evidence>
<keyword evidence="4" id="KW-0539">Nucleus</keyword>